<protein>
    <submittedName>
        <fullName evidence="2">Inner membrane protein</fullName>
    </submittedName>
</protein>
<evidence type="ECO:0000256" key="1">
    <source>
        <dbReference type="SAM" id="Phobius"/>
    </source>
</evidence>
<keyword evidence="1" id="KW-0812">Transmembrane</keyword>
<feature type="transmembrane region" description="Helical" evidence="1">
    <location>
        <begin position="87"/>
        <end position="104"/>
    </location>
</feature>
<evidence type="ECO:0000313" key="2">
    <source>
        <dbReference type="EMBL" id="RBP36832.1"/>
    </source>
</evidence>
<evidence type="ECO:0000313" key="3">
    <source>
        <dbReference type="Proteomes" id="UP000253628"/>
    </source>
</evidence>
<reference evidence="2 3" key="1">
    <citation type="submission" date="2018-06" db="EMBL/GenBank/DDBJ databases">
        <title>Genomic Encyclopedia of Type Strains, Phase IV (KMG-IV): sequencing the most valuable type-strain genomes for metagenomic binning, comparative biology and taxonomic classification.</title>
        <authorList>
            <person name="Goeker M."/>
        </authorList>
    </citation>
    <scope>NUCLEOTIDE SEQUENCE [LARGE SCALE GENOMIC DNA]</scope>
    <source>
        <strain evidence="2 3">DSM 25520</strain>
    </source>
</reference>
<dbReference type="RefSeq" id="WP_113934489.1">
    <property type="nucleotide sequence ID" value="NZ_JACCEU010000003.1"/>
</dbReference>
<dbReference type="OrthoDB" id="9781927at2"/>
<accession>A0A366H4B3</accession>
<dbReference type="InterPro" id="IPR007404">
    <property type="entry name" value="YdjM-like"/>
</dbReference>
<keyword evidence="1" id="KW-0472">Membrane</keyword>
<name>A0A366H4B3_9BURK</name>
<dbReference type="EMBL" id="QNRQ01000011">
    <property type="protein sequence ID" value="RBP36832.1"/>
    <property type="molecule type" value="Genomic_DNA"/>
</dbReference>
<organism evidence="2 3">
    <name type="scientific">Eoetvoesiella caeni</name>
    <dbReference type="NCBI Taxonomy" id="645616"/>
    <lineage>
        <taxon>Bacteria</taxon>
        <taxon>Pseudomonadati</taxon>
        <taxon>Pseudomonadota</taxon>
        <taxon>Betaproteobacteria</taxon>
        <taxon>Burkholderiales</taxon>
        <taxon>Alcaligenaceae</taxon>
        <taxon>Eoetvoesiella</taxon>
    </lineage>
</organism>
<feature type="transmembrane region" description="Helical" evidence="1">
    <location>
        <begin position="157"/>
        <end position="176"/>
    </location>
</feature>
<keyword evidence="3" id="KW-1185">Reference proteome</keyword>
<keyword evidence="1" id="KW-1133">Transmembrane helix</keyword>
<dbReference type="PANTHER" id="PTHR40031:SF1">
    <property type="entry name" value="MEMBRANE-BOUND METAL-DEPENDENT HYDROLASE"/>
    <property type="match status" value="1"/>
</dbReference>
<dbReference type="PANTHER" id="PTHR40031">
    <property type="entry name" value="HYPOTHETICAL MEMBRANE SPANNING PROTEIN"/>
    <property type="match status" value="1"/>
</dbReference>
<feature type="transmembrane region" description="Helical" evidence="1">
    <location>
        <begin position="57"/>
        <end position="75"/>
    </location>
</feature>
<dbReference type="InterPro" id="IPR053170">
    <property type="entry name" value="Transcription_regulator"/>
</dbReference>
<comment type="caution">
    <text evidence="2">The sequence shown here is derived from an EMBL/GenBank/DDBJ whole genome shotgun (WGS) entry which is preliminary data.</text>
</comment>
<feature type="transmembrane region" description="Helical" evidence="1">
    <location>
        <begin position="124"/>
        <end position="150"/>
    </location>
</feature>
<dbReference type="AlphaFoldDB" id="A0A366H4B3"/>
<gene>
    <name evidence="2" type="ORF">DFR37_111140</name>
</gene>
<dbReference type="Pfam" id="PF04307">
    <property type="entry name" value="YdjM"/>
    <property type="match status" value="1"/>
</dbReference>
<proteinExistence type="predicted"/>
<dbReference type="Proteomes" id="UP000253628">
    <property type="component" value="Unassembled WGS sequence"/>
</dbReference>
<sequence length="346" mass="38228">MDSLTQAVLGAGISGALLGRFHGRKALVGGAVLATLPDLDVFIDYGNPVAAMINHRGFSHSLFVLTALAVMLTWVLRRWRPSSQYGWGRLFLALWLILITHPLLDAFTSYGTQLFWPWRPTPTSWSSVFIIDPLFTLPLVVAVAVGLVAGMGGKARLLCGWALGLCAIYLAASLIIKSVVETRVRNELVQAGAQIDSLFSTPAPFNILLWRVVARTGDDHYYEAVSSVLDTQPAEAIKLPLNTALANALPDSALLSGLRWFTGDWLRYDEINGQLIVSDLRMGVGTGYYSFRFRMAERQEPGGKWHTVHPSHWPADRGWGTLAMTLRRIVHQAPALPLAQWELRMK</sequence>